<dbReference type="AlphaFoldDB" id="A0A5K7YLF2"/>
<reference evidence="2 3" key="1">
    <citation type="submission" date="2019-11" db="EMBL/GenBank/DDBJ databases">
        <title>Comparative genomics of hydrocarbon-degrading Desulfosarcina strains.</title>
        <authorList>
            <person name="Watanabe M."/>
            <person name="Kojima H."/>
            <person name="Fukui M."/>
        </authorList>
    </citation>
    <scope>NUCLEOTIDE SEQUENCE [LARGE SCALE GENOMIC DNA]</scope>
    <source>
        <strain evidence="2 3">PL12</strain>
    </source>
</reference>
<evidence type="ECO:0000313" key="3">
    <source>
        <dbReference type="Proteomes" id="UP000427906"/>
    </source>
</evidence>
<dbReference type="RefSeq" id="WP_155317657.1">
    <property type="nucleotide sequence ID" value="NZ_AP021874.1"/>
</dbReference>
<accession>A0A5K7YLF2</accession>
<dbReference type="OrthoDB" id="5417768at2"/>
<evidence type="ECO:0000256" key="1">
    <source>
        <dbReference type="SAM" id="Coils"/>
    </source>
</evidence>
<proteinExistence type="predicted"/>
<protein>
    <submittedName>
        <fullName evidence="2">Uncharacterized protein</fullName>
    </submittedName>
</protein>
<dbReference type="Proteomes" id="UP000427906">
    <property type="component" value="Chromosome"/>
</dbReference>
<organism evidence="2 3">
    <name type="scientific">Desulfosarcina alkanivorans</name>
    <dbReference type="NCBI Taxonomy" id="571177"/>
    <lineage>
        <taxon>Bacteria</taxon>
        <taxon>Pseudomonadati</taxon>
        <taxon>Thermodesulfobacteriota</taxon>
        <taxon>Desulfobacteria</taxon>
        <taxon>Desulfobacterales</taxon>
        <taxon>Desulfosarcinaceae</taxon>
        <taxon>Desulfosarcina</taxon>
    </lineage>
</organism>
<dbReference type="EMBL" id="AP021874">
    <property type="protein sequence ID" value="BBO69638.1"/>
    <property type="molecule type" value="Genomic_DNA"/>
</dbReference>
<evidence type="ECO:0000313" key="2">
    <source>
        <dbReference type="EMBL" id="BBO69638.1"/>
    </source>
</evidence>
<feature type="coiled-coil region" evidence="1">
    <location>
        <begin position="211"/>
        <end position="238"/>
    </location>
</feature>
<sequence>MNSDPNHTLESFVERFFVCRGAVVEKRGSGLDLLVPGDLARRFGIPEYCHLAVEGESPDSYSVNYGSPLLETIIQAAGEQIPLTIVRLAFHYLKSQGFDRLIQERFTFHGAIVGVNNTAEVLTEYLLLNCRFLAQSDEQKEGLIPRAFNIETGAPVGNLEEMLETTEKEFEPDGPCSPFEAGKIDAIIDWVSRQAPKWVEAEIQPFRDSMNRRFRRDVANLEAYYADLKQEMRDNLKRSGMSKQLIQERREKIALIPEEMAKKKDDLFKKYSIKVKIELSGAMLIRTPAVKLFCQATIGRSKKPFTLFYNPIDKSLDPLVCNGCGQAATDIHFCDRLHLLCPECAQICPACNTRS</sequence>
<keyword evidence="3" id="KW-1185">Reference proteome</keyword>
<gene>
    <name evidence="2" type="ORF">DSCA_35680</name>
</gene>
<name>A0A5K7YLF2_9BACT</name>
<dbReference type="KEGG" id="dalk:DSCA_35680"/>
<keyword evidence="1" id="KW-0175">Coiled coil</keyword>